<dbReference type="GO" id="GO:0006811">
    <property type="term" value="P:monoatomic ion transport"/>
    <property type="evidence" value="ECO:0007669"/>
    <property type="project" value="InterPro"/>
</dbReference>
<reference evidence="2" key="1">
    <citation type="submission" date="2021-02" db="EMBL/GenBank/DDBJ databases">
        <authorList>
            <person name="Dougan E. K."/>
            <person name="Rhodes N."/>
            <person name="Thang M."/>
            <person name="Chan C."/>
        </authorList>
    </citation>
    <scope>NUCLEOTIDE SEQUENCE</scope>
</reference>
<keyword evidence="1" id="KW-0472">Membrane</keyword>
<dbReference type="Proteomes" id="UP000649617">
    <property type="component" value="Unassembled WGS sequence"/>
</dbReference>
<gene>
    <name evidence="2" type="ORF">SPIL2461_LOCUS21068</name>
</gene>
<evidence type="ECO:0000256" key="1">
    <source>
        <dbReference type="SAM" id="Phobius"/>
    </source>
</evidence>
<dbReference type="InterPro" id="IPR038050">
    <property type="entry name" value="Neuro_actylchol_rec"/>
</dbReference>
<proteinExistence type="predicted"/>
<feature type="transmembrane region" description="Helical" evidence="1">
    <location>
        <begin position="391"/>
        <end position="411"/>
    </location>
</feature>
<sequence length="428" mass="48257">QIIWKICQPLPCVPLRRRFWVDTAKSHPSSLVLTEDQQFNPADSVGLIVSIQGISKIDLVNFYWGGHVSVTMKVPAAVFLRDFGPSLEAATKKALQEVIDAPVIQQQAISHLETALAAEFEAWRKGTSRKEDDAFQPLPDQPDAENLMRYMRIAVVNWHREMGEEPYPKISGDDKLWFNPESKMIEARWDVESLWYNIPSLRSFPFDTNEMCAIFWTRMWRKVRIIEFGRSYALGTSFQEFDVLGFRGDPQPLRGWDPYICESNVVPNRARAGDNELMFYGRFWVRRKPFYFIVALLFPTAVVTFMGASAILIASGEAPNSIVLGGESPLSLVAGLMLTLVAMKFSYADSVPKLGYLTMLDTYIAVSFFFLTAAAMLIVLLPEESLQDLGAAAIFAGLCLLFNVAYFAVAYREFRIPGEHSPSLTFPA</sequence>
<organism evidence="2 3">
    <name type="scientific">Symbiodinium pilosum</name>
    <name type="common">Dinoflagellate</name>
    <dbReference type="NCBI Taxonomy" id="2952"/>
    <lineage>
        <taxon>Eukaryota</taxon>
        <taxon>Sar</taxon>
        <taxon>Alveolata</taxon>
        <taxon>Dinophyceae</taxon>
        <taxon>Suessiales</taxon>
        <taxon>Symbiodiniaceae</taxon>
        <taxon>Symbiodinium</taxon>
    </lineage>
</organism>
<name>A0A812XFJ6_SYMPI</name>
<protein>
    <recommendedName>
        <fullName evidence="4">Neurotransmitter-gated ion-channel ligand-binding domain-containing protein</fullName>
    </recommendedName>
</protein>
<feature type="non-terminal residue" evidence="2">
    <location>
        <position position="428"/>
    </location>
</feature>
<dbReference type="AlphaFoldDB" id="A0A812XFJ6"/>
<dbReference type="GO" id="GO:0016020">
    <property type="term" value="C:membrane"/>
    <property type="evidence" value="ECO:0007669"/>
    <property type="project" value="InterPro"/>
</dbReference>
<comment type="caution">
    <text evidence="2">The sequence shown here is derived from an EMBL/GenBank/DDBJ whole genome shotgun (WGS) entry which is preliminary data.</text>
</comment>
<evidence type="ECO:0000313" key="3">
    <source>
        <dbReference type="Proteomes" id="UP000649617"/>
    </source>
</evidence>
<keyword evidence="1" id="KW-0812">Transmembrane</keyword>
<evidence type="ECO:0000313" key="2">
    <source>
        <dbReference type="EMBL" id="CAE7733186.1"/>
    </source>
</evidence>
<dbReference type="InterPro" id="IPR036719">
    <property type="entry name" value="Neuro-gated_channel_TM_sf"/>
</dbReference>
<accession>A0A812XFJ6</accession>
<keyword evidence="1" id="KW-1133">Transmembrane helix</keyword>
<feature type="non-terminal residue" evidence="2">
    <location>
        <position position="1"/>
    </location>
</feature>
<dbReference type="Gene3D" id="1.20.58.390">
    <property type="entry name" value="Neurotransmitter-gated ion-channel transmembrane domain"/>
    <property type="match status" value="1"/>
</dbReference>
<dbReference type="EMBL" id="CAJNIZ010045888">
    <property type="protein sequence ID" value="CAE7733186.1"/>
    <property type="molecule type" value="Genomic_DNA"/>
</dbReference>
<feature type="transmembrane region" description="Helical" evidence="1">
    <location>
        <begin position="290"/>
        <end position="315"/>
    </location>
</feature>
<dbReference type="SUPFAM" id="SSF90112">
    <property type="entry name" value="Neurotransmitter-gated ion-channel transmembrane pore"/>
    <property type="match status" value="1"/>
</dbReference>
<dbReference type="OrthoDB" id="189655at2759"/>
<feature type="transmembrane region" description="Helical" evidence="1">
    <location>
        <begin position="354"/>
        <end position="379"/>
    </location>
</feature>
<keyword evidence="3" id="KW-1185">Reference proteome</keyword>
<evidence type="ECO:0008006" key="4">
    <source>
        <dbReference type="Google" id="ProtNLM"/>
    </source>
</evidence>
<feature type="transmembrane region" description="Helical" evidence="1">
    <location>
        <begin position="321"/>
        <end position="342"/>
    </location>
</feature>